<dbReference type="CDD" id="cd08771">
    <property type="entry name" value="DLP_1"/>
    <property type="match status" value="1"/>
</dbReference>
<reference evidence="21 22" key="1">
    <citation type="submission" date="2013-03" db="EMBL/GenBank/DDBJ databases">
        <title>The Genome Sequence of Capronia coronata CBS 617.96.</title>
        <authorList>
            <consortium name="The Broad Institute Genomics Platform"/>
            <person name="Cuomo C."/>
            <person name="de Hoog S."/>
            <person name="Gorbushina A."/>
            <person name="Walker B."/>
            <person name="Young S.K."/>
            <person name="Zeng Q."/>
            <person name="Gargeya S."/>
            <person name="Fitzgerald M."/>
            <person name="Haas B."/>
            <person name="Abouelleil A."/>
            <person name="Allen A.W."/>
            <person name="Alvarado L."/>
            <person name="Arachchi H.M."/>
            <person name="Berlin A.M."/>
            <person name="Chapman S.B."/>
            <person name="Gainer-Dewar J."/>
            <person name="Goldberg J."/>
            <person name="Griggs A."/>
            <person name="Gujja S."/>
            <person name="Hansen M."/>
            <person name="Howarth C."/>
            <person name="Imamovic A."/>
            <person name="Ireland A."/>
            <person name="Larimer J."/>
            <person name="McCowan C."/>
            <person name="Murphy C."/>
            <person name="Pearson M."/>
            <person name="Poon T.W."/>
            <person name="Priest M."/>
            <person name="Roberts A."/>
            <person name="Saif S."/>
            <person name="Shea T."/>
            <person name="Sisk P."/>
            <person name="Sykes S."/>
            <person name="Wortman J."/>
            <person name="Nusbaum C."/>
            <person name="Birren B."/>
        </authorList>
    </citation>
    <scope>NUCLEOTIDE SEQUENCE [LARGE SCALE GENOMIC DNA]</scope>
    <source>
        <strain evidence="21 22">CBS 617.96</strain>
    </source>
</reference>
<dbReference type="PROSITE" id="PS00410">
    <property type="entry name" value="G_DYNAMIN_1"/>
    <property type="match status" value="1"/>
</dbReference>
<dbReference type="InterPro" id="IPR020850">
    <property type="entry name" value="GED_dom"/>
</dbReference>
<dbReference type="GO" id="GO:0003924">
    <property type="term" value="F:GTPase activity"/>
    <property type="evidence" value="ECO:0007669"/>
    <property type="project" value="InterPro"/>
</dbReference>
<keyword evidence="11" id="KW-1133">Transmembrane helix</keyword>
<dbReference type="Pfam" id="PF00350">
    <property type="entry name" value="Dynamin_N"/>
    <property type="match status" value="1"/>
</dbReference>
<dbReference type="EC" id="3.6.5.5" evidence="3"/>
<dbReference type="InterPro" id="IPR000375">
    <property type="entry name" value="Dynamin_stalk"/>
</dbReference>
<keyword evidence="14" id="KW-0472">Membrane</keyword>
<dbReference type="GO" id="GO:0005758">
    <property type="term" value="C:mitochondrial intermembrane space"/>
    <property type="evidence" value="ECO:0007669"/>
    <property type="project" value="UniProtKB-SubCell"/>
</dbReference>
<dbReference type="InterPro" id="IPR022812">
    <property type="entry name" value="Dynamin"/>
</dbReference>
<accession>W9XGZ5</accession>
<dbReference type="OrthoDB" id="5061070at2759"/>
<evidence type="ECO:0000256" key="10">
    <source>
        <dbReference type="ARBA" id="ARBA00022946"/>
    </source>
</evidence>
<evidence type="ECO:0000256" key="6">
    <source>
        <dbReference type="ARBA" id="ARBA00022741"/>
    </source>
</evidence>
<dbReference type="InterPro" id="IPR045063">
    <property type="entry name" value="Dynamin_N"/>
</dbReference>
<evidence type="ECO:0000259" key="20">
    <source>
        <dbReference type="PROSITE" id="PS51718"/>
    </source>
</evidence>
<evidence type="ECO:0000256" key="11">
    <source>
        <dbReference type="ARBA" id="ARBA00022989"/>
    </source>
</evidence>
<dbReference type="Pfam" id="PF01031">
    <property type="entry name" value="Dynamin_M"/>
    <property type="match status" value="1"/>
</dbReference>
<dbReference type="RefSeq" id="XP_007727800.1">
    <property type="nucleotide sequence ID" value="XM_007729610.1"/>
</dbReference>
<keyword evidence="4" id="KW-0812">Transmembrane</keyword>
<dbReference type="FunFam" id="3.40.50.300:FF:000741">
    <property type="entry name" value="Putative mitochondrial dynamin GTPase"/>
    <property type="match status" value="1"/>
</dbReference>
<keyword evidence="10" id="KW-0809">Transit peptide</keyword>
<dbReference type="GO" id="GO:0005874">
    <property type="term" value="C:microtubule"/>
    <property type="evidence" value="ECO:0007669"/>
    <property type="project" value="TreeGrafter"/>
</dbReference>
<feature type="region of interest" description="Disordered" evidence="18">
    <location>
        <begin position="156"/>
        <end position="178"/>
    </location>
</feature>
<keyword evidence="8" id="KW-0378">Hydrolase</keyword>
<dbReference type="GO" id="GO:0005525">
    <property type="term" value="F:GTP binding"/>
    <property type="evidence" value="ECO:0007669"/>
    <property type="project" value="UniProtKB-KW"/>
</dbReference>
<evidence type="ECO:0000256" key="17">
    <source>
        <dbReference type="RuleBase" id="RU003932"/>
    </source>
</evidence>
<dbReference type="STRING" id="1182541.W9XGZ5"/>
<evidence type="ECO:0000256" key="8">
    <source>
        <dbReference type="ARBA" id="ARBA00022801"/>
    </source>
</evidence>
<organism evidence="21 22">
    <name type="scientific">Capronia coronata CBS 617.96</name>
    <dbReference type="NCBI Taxonomy" id="1182541"/>
    <lineage>
        <taxon>Eukaryota</taxon>
        <taxon>Fungi</taxon>
        <taxon>Dikarya</taxon>
        <taxon>Ascomycota</taxon>
        <taxon>Pezizomycotina</taxon>
        <taxon>Eurotiomycetes</taxon>
        <taxon>Chaetothyriomycetidae</taxon>
        <taxon>Chaetothyriales</taxon>
        <taxon>Herpotrichiellaceae</taxon>
        <taxon>Capronia</taxon>
    </lineage>
</organism>
<dbReference type="GO" id="GO:0061024">
    <property type="term" value="P:membrane organization"/>
    <property type="evidence" value="ECO:0007669"/>
    <property type="project" value="UniProtKB-ARBA"/>
</dbReference>
<protein>
    <recommendedName>
        <fullName evidence="3">dynamin GTPase</fullName>
        <ecNumber evidence="3">3.6.5.5</ecNumber>
    </recommendedName>
</protein>
<feature type="domain" description="GED" evidence="19">
    <location>
        <begin position="791"/>
        <end position="884"/>
    </location>
</feature>
<evidence type="ECO:0000256" key="16">
    <source>
        <dbReference type="ARBA" id="ARBA00048040"/>
    </source>
</evidence>
<proteinExistence type="inferred from homology"/>
<evidence type="ECO:0000256" key="18">
    <source>
        <dbReference type="SAM" id="MobiDB-lite"/>
    </source>
</evidence>
<evidence type="ECO:0000313" key="22">
    <source>
        <dbReference type="Proteomes" id="UP000019484"/>
    </source>
</evidence>
<name>W9XGZ5_9EURO</name>
<dbReference type="Pfam" id="PF24550">
    <property type="entry name" value="LIS_MGM1"/>
    <property type="match status" value="1"/>
</dbReference>
<dbReference type="GO" id="GO:0046872">
    <property type="term" value="F:metal ion binding"/>
    <property type="evidence" value="ECO:0007669"/>
    <property type="project" value="UniProtKB-KW"/>
</dbReference>
<evidence type="ECO:0000256" key="14">
    <source>
        <dbReference type="ARBA" id="ARBA00023136"/>
    </source>
</evidence>
<dbReference type="InterPro" id="IPR056495">
    <property type="entry name" value="LIS_MGM1"/>
</dbReference>
<dbReference type="GO" id="GO:0008017">
    <property type="term" value="F:microtubule binding"/>
    <property type="evidence" value="ECO:0007669"/>
    <property type="project" value="TreeGrafter"/>
</dbReference>
<keyword evidence="22" id="KW-1185">Reference proteome</keyword>
<dbReference type="GeneID" id="19163599"/>
<dbReference type="InterPro" id="IPR001401">
    <property type="entry name" value="Dynamin_GTPase"/>
</dbReference>
<keyword evidence="13 17" id="KW-0342">GTP-binding</keyword>
<evidence type="ECO:0000256" key="12">
    <source>
        <dbReference type="ARBA" id="ARBA00023128"/>
    </source>
</evidence>
<keyword evidence="15" id="KW-1015">Disulfide bond</keyword>
<dbReference type="PRINTS" id="PR00195">
    <property type="entry name" value="DYNAMIN"/>
</dbReference>
<dbReference type="InterPro" id="IPR027417">
    <property type="entry name" value="P-loop_NTPase"/>
</dbReference>
<evidence type="ECO:0000256" key="1">
    <source>
        <dbReference type="ARBA" id="ARBA00004273"/>
    </source>
</evidence>
<dbReference type="InterPro" id="IPR030381">
    <property type="entry name" value="G_DYNAMIN_dom"/>
</dbReference>
<comment type="caution">
    <text evidence="21">The sequence shown here is derived from an EMBL/GenBank/DDBJ whole genome shotgun (WGS) entry which is preliminary data.</text>
</comment>
<evidence type="ECO:0000256" key="15">
    <source>
        <dbReference type="ARBA" id="ARBA00023157"/>
    </source>
</evidence>
<evidence type="ECO:0000256" key="2">
    <source>
        <dbReference type="ARBA" id="ARBA00004569"/>
    </source>
</evidence>
<dbReference type="PANTHER" id="PTHR11566:SF212">
    <property type="entry name" value="DYNAMIN"/>
    <property type="match status" value="1"/>
</dbReference>
<dbReference type="eggNOG" id="KOG0446">
    <property type="taxonomic scope" value="Eukaryota"/>
</dbReference>
<evidence type="ECO:0000256" key="13">
    <source>
        <dbReference type="ARBA" id="ARBA00023134"/>
    </source>
</evidence>
<dbReference type="GO" id="GO:0005743">
    <property type="term" value="C:mitochondrial inner membrane"/>
    <property type="evidence" value="ECO:0007669"/>
    <property type="project" value="UniProtKB-SubCell"/>
</dbReference>
<dbReference type="PANTHER" id="PTHR11566">
    <property type="entry name" value="DYNAMIN"/>
    <property type="match status" value="1"/>
</dbReference>
<dbReference type="Gene3D" id="3.40.50.300">
    <property type="entry name" value="P-loop containing nucleotide triphosphate hydrolases"/>
    <property type="match status" value="1"/>
</dbReference>
<comment type="similarity">
    <text evidence="17">Belongs to the TRAFAC class dynamin-like GTPase superfamily. Dynamin/Fzo/YdjA family.</text>
</comment>
<dbReference type="GO" id="GO:0005886">
    <property type="term" value="C:plasma membrane"/>
    <property type="evidence" value="ECO:0007669"/>
    <property type="project" value="TreeGrafter"/>
</dbReference>
<sequence>MNGRLLSARVAPLLRQPSARLFHNYVRSRAGGLLRPEGYIPRRTWPPGSNSIHNVPAIRSISFVRILPKLALKMARLPAMFGASMLAGLAYIQYQAAQAGTYAMDVLKRAGDTVTGTSSSIFEGAKGIAEQMGQGWQRTKDETHLPAWLQQIFEKGEESGDGGSGPDPHQRPTPATAAAASAAAVGLEVINEGDEQAAAEDDQMMVLTRKMIEIRNMLNTVGQGGALTLPSIVVIGSQSSGKSSVLEAIVGHEFLPKGTNMVTRRPIELTLINTPDSHAEYGEFPALGMGKITDFSQIQRTLTDLNLAVPVEQCVTDDPIQLSIYSPHVPDLSMIDLPGYIQVSGKDQPPELKQKIADLCDKYIQPPNVILAISAADVDLANSTALRASRRVDPRGERTIGVITKMDLVDPNRGVDILSDQKYPLRLGYVGVVCRVPQTAGLFSRSGHNITSAIVKNENAYFSSHPAQYGPTSEVSVGTTTLRHKLMHVLEQTMAASLAGTRDAIIQELEEATYEFKVQYNDRPLSAESYLAESLDGFKHSFKEFSEQFGRPQVRALLKEVLDQKVMDLLAKRYWNKPIEDLSPVPPEADPLSNLPKADPGSLYWQRKLDASTSELTKLGVGRLATTVVASELQRHIDKLIAASTFAAHPYAQRAIVDASSSILNDRFYSTSDQVENCIKPFKFEIEVEPNEWSKGRENVGRVLKTEMKACEAAQKQLEDKIGKKRLKDVMGFVDRVRKGDVLLEGKGTGGAGGFSADLLQKGREAVFLRDRADLIKMRLMAVKSKQCANLKNKYYCPEVFLDVVADKLTSTAVLFLNVELLSEFYYNFPRELDIRLGRHLDHAEIERFAREDPKVRKHLDLIKRKDMLEMVLEKIESLRQLEGRVKQHAQVPAPAKERGRWSLF</sequence>
<feature type="domain" description="Dynamin-type G" evidence="20">
    <location>
        <begin position="226"/>
        <end position="499"/>
    </location>
</feature>
<evidence type="ECO:0000256" key="3">
    <source>
        <dbReference type="ARBA" id="ARBA00011980"/>
    </source>
</evidence>
<dbReference type="SUPFAM" id="SSF52540">
    <property type="entry name" value="P-loop containing nucleoside triphosphate hydrolases"/>
    <property type="match status" value="1"/>
</dbReference>
<dbReference type="PROSITE" id="PS51388">
    <property type="entry name" value="GED"/>
    <property type="match status" value="1"/>
</dbReference>
<dbReference type="HOGENOM" id="CLU_008640_0_0_1"/>
<evidence type="ECO:0000256" key="4">
    <source>
        <dbReference type="ARBA" id="ARBA00022692"/>
    </source>
</evidence>
<dbReference type="AlphaFoldDB" id="W9XGZ5"/>
<keyword evidence="12" id="KW-0496">Mitochondrion</keyword>
<gene>
    <name evidence="21" type="ORF">A1O1_08752</name>
</gene>
<keyword evidence="9" id="KW-0460">Magnesium</keyword>
<evidence type="ECO:0000313" key="21">
    <source>
        <dbReference type="EMBL" id="EXJ79488.1"/>
    </source>
</evidence>
<dbReference type="InterPro" id="IPR019762">
    <property type="entry name" value="Dynamin_GTPase_CS"/>
</dbReference>
<dbReference type="EMBL" id="AMWN01000009">
    <property type="protein sequence ID" value="EXJ79488.1"/>
    <property type="molecule type" value="Genomic_DNA"/>
</dbReference>
<dbReference type="Proteomes" id="UP000019484">
    <property type="component" value="Unassembled WGS sequence"/>
</dbReference>
<evidence type="ECO:0000256" key="5">
    <source>
        <dbReference type="ARBA" id="ARBA00022723"/>
    </source>
</evidence>
<dbReference type="GO" id="GO:0031623">
    <property type="term" value="P:receptor internalization"/>
    <property type="evidence" value="ECO:0007669"/>
    <property type="project" value="TreeGrafter"/>
</dbReference>
<keyword evidence="6 17" id="KW-0547">Nucleotide-binding</keyword>
<evidence type="ECO:0000259" key="19">
    <source>
        <dbReference type="PROSITE" id="PS51388"/>
    </source>
</evidence>
<keyword evidence="7" id="KW-0999">Mitochondrion inner membrane</keyword>
<dbReference type="SMART" id="SM00053">
    <property type="entry name" value="DYNc"/>
    <property type="match status" value="1"/>
</dbReference>
<dbReference type="PROSITE" id="PS51718">
    <property type="entry name" value="G_DYNAMIN_2"/>
    <property type="match status" value="1"/>
</dbReference>
<comment type="subcellular location">
    <subcellularLocation>
        <location evidence="1">Mitochondrion inner membrane</location>
    </subcellularLocation>
    <subcellularLocation>
        <location evidence="2">Mitochondrion intermembrane space</location>
    </subcellularLocation>
</comment>
<evidence type="ECO:0000256" key="9">
    <source>
        <dbReference type="ARBA" id="ARBA00022842"/>
    </source>
</evidence>
<evidence type="ECO:0000256" key="7">
    <source>
        <dbReference type="ARBA" id="ARBA00022792"/>
    </source>
</evidence>
<comment type="catalytic activity">
    <reaction evidence="16">
        <text>GTP + H2O = GDP + phosphate + H(+)</text>
        <dbReference type="Rhea" id="RHEA:19669"/>
        <dbReference type="ChEBI" id="CHEBI:15377"/>
        <dbReference type="ChEBI" id="CHEBI:15378"/>
        <dbReference type="ChEBI" id="CHEBI:37565"/>
        <dbReference type="ChEBI" id="CHEBI:43474"/>
        <dbReference type="ChEBI" id="CHEBI:58189"/>
        <dbReference type="EC" id="3.6.5.5"/>
    </reaction>
</comment>
<keyword evidence="5" id="KW-0479">Metal-binding</keyword>